<dbReference type="PANTHER" id="PTHR10414:SF77">
    <property type="entry name" value="CDP-ALCOHOL PHOSPHATIDYLTRANSFERASE FAMILY PROTEIN"/>
    <property type="match status" value="1"/>
</dbReference>
<keyword evidence="6" id="KW-1133">Transmembrane helix</keyword>
<keyword evidence="9" id="KW-1185">Reference proteome</keyword>
<evidence type="ECO:0000313" key="7">
    <source>
        <dbReference type="EMBL" id="GAB1222780.1"/>
    </source>
</evidence>
<dbReference type="PANTHER" id="PTHR10414">
    <property type="entry name" value="ETHANOLAMINEPHOSPHOTRANSFERASE"/>
    <property type="match status" value="1"/>
</dbReference>
<name>A0ABQ0DIU2_9EUKA</name>
<dbReference type="Proteomes" id="UP001628156">
    <property type="component" value="Unassembled WGS sequence"/>
</dbReference>
<comment type="caution">
    <text evidence="7">The sequence shown here is derived from an EMBL/GenBank/DDBJ whole genome shotgun (WGS) entry which is preliminary data.</text>
</comment>
<evidence type="ECO:0000256" key="5">
    <source>
        <dbReference type="RuleBase" id="RU003750"/>
    </source>
</evidence>
<dbReference type="InterPro" id="IPR048254">
    <property type="entry name" value="CDP_ALCOHOL_P_TRANSF_CS"/>
</dbReference>
<dbReference type="Pfam" id="PF01066">
    <property type="entry name" value="CDP-OH_P_transf"/>
    <property type="match status" value="1"/>
</dbReference>
<feature type="transmembrane region" description="Helical" evidence="6">
    <location>
        <begin position="341"/>
        <end position="368"/>
    </location>
</feature>
<dbReference type="InterPro" id="IPR043130">
    <property type="entry name" value="CDP-OH_PTrfase_TM_dom"/>
</dbReference>
<protein>
    <recommendedName>
        <fullName evidence="10">CDP-alcohol phosphatidyltransferase family protein</fullName>
    </recommendedName>
</protein>
<dbReference type="EMBL" id="BAAFRS010000122">
    <property type="protein sequence ID" value="GAB1222878.1"/>
    <property type="molecule type" value="Genomic_DNA"/>
</dbReference>
<keyword evidence="4 6" id="KW-0472">Membrane</keyword>
<evidence type="ECO:0000256" key="4">
    <source>
        <dbReference type="ARBA" id="ARBA00023136"/>
    </source>
</evidence>
<dbReference type="PROSITE" id="PS00379">
    <property type="entry name" value="CDP_ALCOHOL_P_TRANSF"/>
    <property type="match status" value="1"/>
</dbReference>
<feature type="transmembrane region" description="Helical" evidence="6">
    <location>
        <begin position="258"/>
        <end position="277"/>
    </location>
</feature>
<feature type="transmembrane region" description="Helical" evidence="6">
    <location>
        <begin position="316"/>
        <end position="335"/>
    </location>
</feature>
<feature type="transmembrane region" description="Helical" evidence="6">
    <location>
        <begin position="214"/>
        <end position="237"/>
    </location>
</feature>
<organism evidence="7 9">
    <name type="scientific">Entamoeba nuttalli</name>
    <dbReference type="NCBI Taxonomy" id="412467"/>
    <lineage>
        <taxon>Eukaryota</taxon>
        <taxon>Amoebozoa</taxon>
        <taxon>Evosea</taxon>
        <taxon>Archamoebae</taxon>
        <taxon>Mastigamoebida</taxon>
        <taxon>Entamoebidae</taxon>
        <taxon>Entamoeba</taxon>
    </lineage>
</organism>
<comment type="subcellular location">
    <subcellularLocation>
        <location evidence="1">Membrane</location>
    </subcellularLocation>
</comment>
<evidence type="ECO:0000256" key="1">
    <source>
        <dbReference type="ARBA" id="ARBA00004370"/>
    </source>
</evidence>
<comment type="similarity">
    <text evidence="2 5">Belongs to the CDP-alcohol phosphatidyltransferase class-I family.</text>
</comment>
<dbReference type="EMBL" id="BAAFRS010000121">
    <property type="protein sequence ID" value="GAB1222780.1"/>
    <property type="molecule type" value="Genomic_DNA"/>
</dbReference>
<feature type="transmembrane region" description="Helical" evidence="6">
    <location>
        <begin position="60"/>
        <end position="79"/>
    </location>
</feature>
<dbReference type="PIRSF" id="PIRSF015665">
    <property type="entry name" value="CHOPT"/>
    <property type="match status" value="1"/>
</dbReference>
<evidence type="ECO:0000256" key="2">
    <source>
        <dbReference type="ARBA" id="ARBA00010441"/>
    </source>
</evidence>
<evidence type="ECO:0000313" key="9">
    <source>
        <dbReference type="Proteomes" id="UP001628156"/>
    </source>
</evidence>
<accession>A0ABQ0DIU2</accession>
<gene>
    <name evidence="7" type="ORF">ENUP19_0121G0138</name>
    <name evidence="8" type="ORF">ENUP19_0122G0024</name>
</gene>
<evidence type="ECO:0008006" key="10">
    <source>
        <dbReference type="Google" id="ProtNLM"/>
    </source>
</evidence>
<dbReference type="Gene3D" id="1.20.120.1760">
    <property type="match status" value="1"/>
</dbReference>
<keyword evidence="3 5" id="KW-0808">Transferase</keyword>
<evidence type="ECO:0000256" key="6">
    <source>
        <dbReference type="SAM" id="Phobius"/>
    </source>
</evidence>
<dbReference type="InterPro" id="IPR000462">
    <property type="entry name" value="CDP-OH_P_trans"/>
</dbReference>
<feature type="transmembrane region" description="Helical" evidence="6">
    <location>
        <begin position="289"/>
        <end position="309"/>
    </location>
</feature>
<keyword evidence="6" id="KW-0812">Transmembrane</keyword>
<proteinExistence type="inferred from homology"/>
<evidence type="ECO:0000256" key="3">
    <source>
        <dbReference type="ARBA" id="ARBA00022679"/>
    </source>
</evidence>
<feature type="transmembrane region" description="Helical" evidence="6">
    <location>
        <begin position="154"/>
        <end position="170"/>
    </location>
</feature>
<reference evidence="7" key="2">
    <citation type="submission" date="2024-08" db="EMBL/GenBank/DDBJ databases">
        <title>Draft genome assembly of Entamoeba nuttalli using a combination of long-read and short-read sequencing data.</title>
        <authorList>
            <person name="Tanaka M."/>
            <person name="Tachibana H."/>
        </authorList>
    </citation>
    <scope>NUCLEOTIDE SEQUENCE</scope>
    <source>
        <strain evidence="7">P19-061405</strain>
    </source>
</reference>
<feature type="transmembrane region" description="Helical" evidence="6">
    <location>
        <begin position="86"/>
        <end position="105"/>
    </location>
</feature>
<reference evidence="7 9" key="1">
    <citation type="journal article" date="2019" name="PLoS Negl. Trop. Dis.">
        <title>Whole genome sequencing of Entamoeba nuttalli reveals mammalian host-related molecular signatures and a novel octapeptide-repeat surface protein.</title>
        <authorList>
            <person name="Tanaka M."/>
            <person name="Makiuchi T."/>
            <person name="Komiyama T."/>
            <person name="Shiina T."/>
            <person name="Osaki K."/>
            <person name="Tachibana H."/>
        </authorList>
    </citation>
    <scope>NUCLEOTIDE SEQUENCE [LARGE SCALE GENOMIC DNA]</scope>
    <source>
        <strain evidence="7 9">P19-061405</strain>
    </source>
</reference>
<dbReference type="InterPro" id="IPR014472">
    <property type="entry name" value="CHOPT"/>
</dbReference>
<feature type="transmembrane region" description="Helical" evidence="6">
    <location>
        <begin position="125"/>
        <end position="142"/>
    </location>
</feature>
<evidence type="ECO:0000313" key="8">
    <source>
        <dbReference type="EMBL" id="GAB1222878.1"/>
    </source>
</evidence>
<sequence length="385" mass="44304">MNYLLNFVHDFSLKCPFFPEKSLETLKDYKYQAIDNSIVGKYFYQDFIISPVMNHLVPKWIAPNVITTSGGIFIVLALFTVYLNNVFGSFTHLIIGLLFYMYVLFDTLDGKQARKTGSGSPLGELMDHGVDVLVMGTLAIILCHEFMLDQFQTAYIYFIGFTIFYLPHWVQHQTGWMIFGPASNPIEMVHLYLIIEVIRTINGWTPEIVNQATIFGILPMPMFLMIFATIILGCTIVSSIIDVRNEIKKNQKGWNKPLLELSSFIATSLVALSINYIHIDNFICDQLRLVGSVCFVGMFVQWYIVTRLLHLPSPPLYINFYATIIISCIINISYFMGRTNIVNIFAVIYFGHSFFWESALVINVIYYFSKYLHIHPFKITPKQQD</sequence>